<proteinExistence type="predicted"/>
<reference evidence="1" key="1">
    <citation type="submission" date="2022-07" db="EMBL/GenBank/DDBJ databases">
        <title>Phylogenomic reconstructions and comparative analyses of Kickxellomycotina fungi.</title>
        <authorList>
            <person name="Reynolds N.K."/>
            <person name="Stajich J.E."/>
            <person name="Barry K."/>
            <person name="Grigoriev I.V."/>
            <person name="Crous P."/>
            <person name="Smith M.E."/>
        </authorList>
    </citation>
    <scope>NUCLEOTIDE SEQUENCE</scope>
    <source>
        <strain evidence="1">IMI 214461</strain>
    </source>
</reference>
<dbReference type="EMBL" id="JANBQF010001757">
    <property type="protein sequence ID" value="KAJ1996570.1"/>
    <property type="molecule type" value="Genomic_DNA"/>
</dbReference>
<accession>A0A9W8B7R9</accession>
<dbReference type="Proteomes" id="UP001150907">
    <property type="component" value="Unassembled WGS sequence"/>
</dbReference>
<evidence type="ECO:0000313" key="1">
    <source>
        <dbReference type="EMBL" id="KAJ1996570.1"/>
    </source>
</evidence>
<organism evidence="1 2">
    <name type="scientific">Coemansia thaxteri</name>
    <dbReference type="NCBI Taxonomy" id="2663907"/>
    <lineage>
        <taxon>Eukaryota</taxon>
        <taxon>Fungi</taxon>
        <taxon>Fungi incertae sedis</taxon>
        <taxon>Zoopagomycota</taxon>
        <taxon>Kickxellomycotina</taxon>
        <taxon>Kickxellomycetes</taxon>
        <taxon>Kickxellales</taxon>
        <taxon>Kickxellaceae</taxon>
        <taxon>Coemansia</taxon>
    </lineage>
</organism>
<dbReference type="AlphaFoldDB" id="A0A9W8B7R9"/>
<sequence>MATLPAPGVPPSPPQPSDVDERLLALCRQWLHPRMAGAGGSSSRLHLNHHAALGACPDRYDSHAALRVEGGSNLAAARYGYYCTQQQQRQQQASRTASYSAPSLESVAARVHSGSGSNELMLDSTLDDDEDYDAASGVRLASSNNYEAIGGDCEVVDDESDYAVASLPAAGSVVNGVAPPPADAPGSAMPSAGAIAQIFQVGQPPQGLPAKRVSRAQRASQWVRRLVARSGRGSSSDLARECSSAVVDAFSAEAALVAAIRVLARSRDTHSAAFRARADRVHTSQSRLLGCLHSL</sequence>
<name>A0A9W8B7R9_9FUNG</name>
<comment type="caution">
    <text evidence="1">The sequence shown here is derived from an EMBL/GenBank/DDBJ whole genome shotgun (WGS) entry which is preliminary data.</text>
</comment>
<evidence type="ECO:0000313" key="2">
    <source>
        <dbReference type="Proteomes" id="UP001150907"/>
    </source>
</evidence>
<protein>
    <submittedName>
        <fullName evidence="1">Uncharacterized protein</fullName>
    </submittedName>
</protein>
<keyword evidence="2" id="KW-1185">Reference proteome</keyword>
<dbReference type="OrthoDB" id="20035at2759"/>
<gene>
    <name evidence="1" type="ORF">H4R26_006147</name>
</gene>
<feature type="non-terminal residue" evidence="1">
    <location>
        <position position="295"/>
    </location>
</feature>